<dbReference type="Gene3D" id="3.30.565.10">
    <property type="entry name" value="Histidine kinase-like ATPase, C-terminal domain"/>
    <property type="match status" value="1"/>
</dbReference>
<keyword evidence="1" id="KW-0418">Kinase</keyword>
<sequence>MPGPNGFAACALSPSARAVGEARHFTRRTLQGWRMCPGVADDATTVVSELVTNALRHGAASARLGGDDGFVALDLLCGAWLALTRQDGSVLCAVSDSGTSAPEIRPHDALAESGRGLHIVELLSDTWGWTPPDRLGKTVWATVPKRG</sequence>
<reference evidence="3 4" key="1">
    <citation type="submission" date="2014-09" db="EMBL/GenBank/DDBJ databases">
        <title>Draft genome sequence of Streptomyces natalensis ATCC 27448, producer of the antifungal pimaricin.</title>
        <authorList>
            <person name="Mendes M.V."/>
            <person name="Beites T."/>
            <person name="Pires S."/>
            <person name="Santos C.L."/>
            <person name="Moradas-Ferreira P."/>
        </authorList>
    </citation>
    <scope>NUCLEOTIDE SEQUENCE [LARGE SCALE GENOMIC DNA]</scope>
    <source>
        <strain evidence="3 4">ATCC 27448</strain>
    </source>
</reference>
<evidence type="ECO:0000313" key="4">
    <source>
        <dbReference type="Proteomes" id="UP000032458"/>
    </source>
</evidence>
<dbReference type="Pfam" id="PF13581">
    <property type="entry name" value="HATPase_c_2"/>
    <property type="match status" value="1"/>
</dbReference>
<dbReference type="PATRIC" id="fig|1240678.4.peg.5686"/>
<dbReference type="PANTHER" id="PTHR35526">
    <property type="entry name" value="ANTI-SIGMA-F FACTOR RSBW-RELATED"/>
    <property type="match status" value="1"/>
</dbReference>
<proteinExistence type="predicted"/>
<dbReference type="EMBL" id="JRKI01000034">
    <property type="protein sequence ID" value="KIZ15191.1"/>
    <property type="molecule type" value="Genomic_DNA"/>
</dbReference>
<dbReference type="Proteomes" id="UP000032458">
    <property type="component" value="Unassembled WGS sequence"/>
</dbReference>
<dbReference type="AlphaFoldDB" id="A0A0D7CGQ0"/>
<dbReference type="PANTHER" id="PTHR35526:SF3">
    <property type="entry name" value="ANTI-SIGMA-F FACTOR RSBW"/>
    <property type="match status" value="1"/>
</dbReference>
<accession>A0A0D7CGQ0</accession>
<evidence type="ECO:0000256" key="1">
    <source>
        <dbReference type="ARBA" id="ARBA00022527"/>
    </source>
</evidence>
<feature type="domain" description="Histidine kinase/HSP90-like ATPase" evidence="2">
    <location>
        <begin position="14"/>
        <end position="142"/>
    </location>
</feature>
<keyword evidence="1" id="KW-0808">Transferase</keyword>
<comment type="caution">
    <text evidence="3">The sequence shown here is derived from an EMBL/GenBank/DDBJ whole genome shotgun (WGS) entry which is preliminary data.</text>
</comment>
<keyword evidence="1" id="KW-0723">Serine/threonine-protein kinase</keyword>
<dbReference type="SUPFAM" id="SSF55874">
    <property type="entry name" value="ATPase domain of HSP90 chaperone/DNA topoisomerase II/histidine kinase"/>
    <property type="match status" value="1"/>
</dbReference>
<evidence type="ECO:0000313" key="3">
    <source>
        <dbReference type="EMBL" id="KIZ15191.1"/>
    </source>
</evidence>
<dbReference type="CDD" id="cd16936">
    <property type="entry name" value="HATPase_RsbW-like"/>
    <property type="match status" value="1"/>
</dbReference>
<dbReference type="InterPro" id="IPR050267">
    <property type="entry name" value="Anti-sigma-factor_SerPK"/>
</dbReference>
<organism evidence="3 4">
    <name type="scientific">Streptomyces natalensis ATCC 27448</name>
    <dbReference type="NCBI Taxonomy" id="1240678"/>
    <lineage>
        <taxon>Bacteria</taxon>
        <taxon>Bacillati</taxon>
        <taxon>Actinomycetota</taxon>
        <taxon>Actinomycetes</taxon>
        <taxon>Kitasatosporales</taxon>
        <taxon>Streptomycetaceae</taxon>
        <taxon>Streptomyces</taxon>
    </lineage>
</organism>
<evidence type="ECO:0000259" key="2">
    <source>
        <dbReference type="Pfam" id="PF13581"/>
    </source>
</evidence>
<dbReference type="InterPro" id="IPR036890">
    <property type="entry name" value="HATPase_C_sf"/>
</dbReference>
<dbReference type="InterPro" id="IPR003594">
    <property type="entry name" value="HATPase_dom"/>
</dbReference>
<keyword evidence="4" id="KW-1185">Reference proteome</keyword>
<name>A0A0D7CGQ0_9ACTN</name>
<protein>
    <submittedName>
        <fullName evidence="3">Regulatory protein</fullName>
    </submittedName>
</protein>
<dbReference type="GO" id="GO:0004674">
    <property type="term" value="F:protein serine/threonine kinase activity"/>
    <property type="evidence" value="ECO:0007669"/>
    <property type="project" value="UniProtKB-KW"/>
</dbReference>
<gene>
    <name evidence="3" type="ORF">SNA_26695</name>
</gene>